<sequence>MNHVTEYEAVLFDNDGILVAPPAAETQREATRAAFREVGVADIDEQYLNAIVAGVTVDELEALCNACGLDPEPFWEARERLDERSQLEAFESGARGCYDDVACITDLSQPCGVVSNNHHSTVAFVLEFFGLRPLFATYYGREKTVESLRLKKPNPHYLERALADLDAESALYVGDSESDVIAADRAGIDSAFVRRAHCRDASLSVTPTYEGATLREIVRIVDGRSD</sequence>
<dbReference type="SUPFAM" id="SSF56784">
    <property type="entry name" value="HAD-like"/>
    <property type="match status" value="1"/>
</dbReference>
<dbReference type="EMBL" id="AOII01000067">
    <property type="protein sequence ID" value="ELY76788.1"/>
    <property type="molecule type" value="Genomic_DNA"/>
</dbReference>
<name>L9YV48_9EURY</name>
<dbReference type="Pfam" id="PF13419">
    <property type="entry name" value="HAD_2"/>
    <property type="match status" value="1"/>
</dbReference>
<dbReference type="Gene3D" id="3.40.50.1000">
    <property type="entry name" value="HAD superfamily/HAD-like"/>
    <property type="match status" value="1"/>
</dbReference>
<accession>L9YV48</accession>
<dbReference type="GO" id="GO:0008967">
    <property type="term" value="F:phosphoglycolate phosphatase activity"/>
    <property type="evidence" value="ECO:0007669"/>
    <property type="project" value="TreeGrafter"/>
</dbReference>
<dbReference type="eggNOG" id="arCOG02292">
    <property type="taxonomic scope" value="Archaea"/>
</dbReference>
<evidence type="ECO:0000256" key="1">
    <source>
        <dbReference type="ARBA" id="ARBA00007958"/>
    </source>
</evidence>
<dbReference type="SFLD" id="SFLDS00003">
    <property type="entry name" value="Haloacid_Dehalogenase"/>
    <property type="match status" value="1"/>
</dbReference>
<comment type="similarity">
    <text evidence="1">Belongs to the HAD-like hydrolase superfamily.</text>
</comment>
<protein>
    <submittedName>
        <fullName evidence="2">HAD-superfamily hydrolase</fullName>
    </submittedName>
</protein>
<gene>
    <name evidence="2" type="ORF">C487_10799</name>
</gene>
<dbReference type="Proteomes" id="UP000011618">
    <property type="component" value="Unassembled WGS sequence"/>
</dbReference>
<dbReference type="InterPro" id="IPR036412">
    <property type="entry name" value="HAD-like_sf"/>
</dbReference>
<dbReference type="PATRIC" id="fig|1227495.3.peg.2165"/>
<dbReference type="PANTHER" id="PTHR43434:SF1">
    <property type="entry name" value="PHOSPHOGLYCOLATE PHOSPHATASE"/>
    <property type="match status" value="1"/>
</dbReference>
<evidence type="ECO:0000313" key="2">
    <source>
        <dbReference type="EMBL" id="ELY76788.1"/>
    </source>
</evidence>
<organism evidence="2 3">
    <name type="scientific">Natrinema pallidum DSM 3751</name>
    <dbReference type="NCBI Taxonomy" id="1227495"/>
    <lineage>
        <taxon>Archaea</taxon>
        <taxon>Methanobacteriati</taxon>
        <taxon>Methanobacteriota</taxon>
        <taxon>Stenosarchaea group</taxon>
        <taxon>Halobacteria</taxon>
        <taxon>Halobacteriales</taxon>
        <taxon>Natrialbaceae</taxon>
        <taxon>Natrinema</taxon>
    </lineage>
</organism>
<dbReference type="PANTHER" id="PTHR43434">
    <property type="entry name" value="PHOSPHOGLYCOLATE PHOSPHATASE"/>
    <property type="match status" value="1"/>
</dbReference>
<dbReference type="NCBIfam" id="TIGR01549">
    <property type="entry name" value="HAD-SF-IA-v1"/>
    <property type="match status" value="1"/>
</dbReference>
<dbReference type="InterPro" id="IPR023214">
    <property type="entry name" value="HAD_sf"/>
</dbReference>
<proteinExistence type="inferred from homology"/>
<dbReference type="InterPro" id="IPR041492">
    <property type="entry name" value="HAD_2"/>
</dbReference>
<evidence type="ECO:0000313" key="3">
    <source>
        <dbReference type="Proteomes" id="UP000011618"/>
    </source>
</evidence>
<dbReference type="GO" id="GO:0006281">
    <property type="term" value="P:DNA repair"/>
    <property type="evidence" value="ECO:0007669"/>
    <property type="project" value="TreeGrafter"/>
</dbReference>
<keyword evidence="2" id="KW-0378">Hydrolase</keyword>
<comment type="caution">
    <text evidence="2">The sequence shown here is derived from an EMBL/GenBank/DDBJ whole genome shotgun (WGS) entry which is preliminary data.</text>
</comment>
<reference evidence="2 3" key="1">
    <citation type="journal article" date="2014" name="PLoS Genet.">
        <title>Phylogenetically driven sequencing of extremely halophilic archaea reveals strategies for static and dynamic osmo-response.</title>
        <authorList>
            <person name="Becker E.A."/>
            <person name="Seitzer P.M."/>
            <person name="Tritt A."/>
            <person name="Larsen D."/>
            <person name="Krusor M."/>
            <person name="Yao A.I."/>
            <person name="Wu D."/>
            <person name="Madern D."/>
            <person name="Eisen J.A."/>
            <person name="Darling A.E."/>
            <person name="Facciotti M.T."/>
        </authorList>
    </citation>
    <scope>NUCLEOTIDE SEQUENCE [LARGE SCALE GENOMIC DNA]</scope>
    <source>
        <strain evidence="2 3">DSM 3751</strain>
    </source>
</reference>
<dbReference type="SFLD" id="SFLDG01129">
    <property type="entry name" value="C1.5:_HAD__Beta-PGM__Phosphata"/>
    <property type="match status" value="1"/>
</dbReference>
<dbReference type="AlphaFoldDB" id="L9YV48"/>
<dbReference type="InterPro" id="IPR050155">
    <property type="entry name" value="HAD-like_hydrolase_sf"/>
</dbReference>
<dbReference type="InterPro" id="IPR006439">
    <property type="entry name" value="HAD-SF_hydro_IA"/>
</dbReference>